<name>A0A2P2QJ74_RHIMU</name>
<evidence type="ECO:0000313" key="1">
    <source>
        <dbReference type="EMBL" id="MBX67050.1"/>
    </source>
</evidence>
<protein>
    <submittedName>
        <fullName evidence="1">Uncharacterized protein</fullName>
    </submittedName>
</protein>
<accession>A0A2P2QJ74</accession>
<dbReference type="EMBL" id="GGEC01086566">
    <property type="protein sequence ID" value="MBX67050.1"/>
    <property type="molecule type" value="Transcribed_RNA"/>
</dbReference>
<reference evidence="1" key="1">
    <citation type="submission" date="2018-02" db="EMBL/GenBank/DDBJ databases">
        <title>Rhizophora mucronata_Transcriptome.</title>
        <authorList>
            <person name="Meera S.P."/>
            <person name="Sreeshan A."/>
            <person name="Augustine A."/>
        </authorList>
    </citation>
    <scope>NUCLEOTIDE SEQUENCE</scope>
    <source>
        <tissue evidence="1">Leaf</tissue>
    </source>
</reference>
<proteinExistence type="predicted"/>
<organism evidence="1">
    <name type="scientific">Rhizophora mucronata</name>
    <name type="common">Asiatic mangrove</name>
    <dbReference type="NCBI Taxonomy" id="61149"/>
    <lineage>
        <taxon>Eukaryota</taxon>
        <taxon>Viridiplantae</taxon>
        <taxon>Streptophyta</taxon>
        <taxon>Embryophyta</taxon>
        <taxon>Tracheophyta</taxon>
        <taxon>Spermatophyta</taxon>
        <taxon>Magnoliopsida</taxon>
        <taxon>eudicotyledons</taxon>
        <taxon>Gunneridae</taxon>
        <taxon>Pentapetalae</taxon>
        <taxon>rosids</taxon>
        <taxon>fabids</taxon>
        <taxon>Malpighiales</taxon>
        <taxon>Rhizophoraceae</taxon>
        <taxon>Rhizophora</taxon>
    </lineage>
</organism>
<dbReference type="AlphaFoldDB" id="A0A2P2QJ74"/>
<sequence>MACATWWTCIRFMNARGASKLHKTNRFFCLFRIIDLDNLTSIGDSFSSVVTWRSYLLIHFYFQLLWGQGKK</sequence>